<keyword evidence="1" id="KW-0812">Transmembrane</keyword>
<keyword evidence="1" id="KW-1133">Transmembrane helix</keyword>
<dbReference type="OrthoDB" id="10041630at2759"/>
<feature type="transmembrane region" description="Helical" evidence="1">
    <location>
        <begin position="277"/>
        <end position="302"/>
    </location>
</feature>
<reference evidence="2" key="1">
    <citation type="submission" date="2022-06" db="EMBL/GenBank/DDBJ databases">
        <title>Complete genome sequences of two strains of the flax pathogen Septoria linicola.</title>
        <authorList>
            <person name="Lapalu N."/>
            <person name="Simon A."/>
            <person name="Demenou B."/>
            <person name="Paumier D."/>
            <person name="Guillot M.-P."/>
            <person name="Gout L."/>
            <person name="Valade R."/>
        </authorList>
    </citation>
    <scope>NUCLEOTIDE SEQUENCE</scope>
    <source>
        <strain evidence="2">SE15195</strain>
    </source>
</reference>
<feature type="transmembrane region" description="Helical" evidence="1">
    <location>
        <begin position="183"/>
        <end position="203"/>
    </location>
</feature>
<sequence length="373" mass="42185">MSNMGAFGSFELNSIVRGAQLTVVGANRALQNPGIFTSELYKQAALAVASGLAIRILVAIPTIGIRVLIRFLGLFTDLSGSTWDEDITEGISFIENSVLQVPFFLMTFIRQLSPAMDHMFMDSLQWVDQTYIQKHKCDDPSQLRAMYYPNLKLYGGPGASSAQQKKDPYQALKAFGFRFGKKAAVSLGVYLLSLLPHVGRFVLPAASFYTFNKAVGLQPALLIFGSSIFLPKRYLVMFLQSYFSSRTLMRELLEPYFSRIRYTLEQKKQWFHDREGVLFGFAFAFVAFLKIPLLGVLIYGIAEASTAYLITKVTEPPPDPQHAEQFRKEDVHWKNKHEFVSLPLEAIDKFNTTLKEKKHSTTEQEIKIGRQFS</sequence>
<feature type="transmembrane region" description="Helical" evidence="1">
    <location>
        <begin position="215"/>
        <end position="236"/>
    </location>
</feature>
<gene>
    <name evidence="2" type="ORF">Slin15195_G098540</name>
</gene>
<name>A0A9Q9EMY8_9PEZI</name>
<organism evidence="2 3">
    <name type="scientific">Septoria linicola</name>
    <dbReference type="NCBI Taxonomy" id="215465"/>
    <lineage>
        <taxon>Eukaryota</taxon>
        <taxon>Fungi</taxon>
        <taxon>Dikarya</taxon>
        <taxon>Ascomycota</taxon>
        <taxon>Pezizomycotina</taxon>
        <taxon>Dothideomycetes</taxon>
        <taxon>Dothideomycetidae</taxon>
        <taxon>Mycosphaerellales</taxon>
        <taxon>Mycosphaerellaceae</taxon>
        <taxon>Septoria</taxon>
    </lineage>
</organism>
<keyword evidence="3" id="KW-1185">Reference proteome</keyword>
<keyword evidence="1" id="KW-0472">Membrane</keyword>
<evidence type="ECO:0008006" key="4">
    <source>
        <dbReference type="Google" id="ProtNLM"/>
    </source>
</evidence>
<proteinExistence type="predicted"/>
<evidence type="ECO:0000313" key="2">
    <source>
        <dbReference type="EMBL" id="USW56535.1"/>
    </source>
</evidence>
<dbReference type="AlphaFoldDB" id="A0A9Q9EMY8"/>
<evidence type="ECO:0000313" key="3">
    <source>
        <dbReference type="Proteomes" id="UP001056384"/>
    </source>
</evidence>
<protein>
    <recommendedName>
        <fullName evidence="4">Transmembrane protein UsgS</fullName>
    </recommendedName>
</protein>
<dbReference type="PANTHER" id="PTHR38421:SF1">
    <property type="entry name" value="TRANSMEMBRANE PROTEIN"/>
    <property type="match status" value="1"/>
</dbReference>
<dbReference type="EMBL" id="CP099425">
    <property type="protein sequence ID" value="USW56535.1"/>
    <property type="molecule type" value="Genomic_DNA"/>
</dbReference>
<feature type="transmembrane region" description="Helical" evidence="1">
    <location>
        <begin position="44"/>
        <end position="69"/>
    </location>
</feature>
<dbReference type="Proteomes" id="UP001056384">
    <property type="component" value="Chromosome 8"/>
</dbReference>
<evidence type="ECO:0000256" key="1">
    <source>
        <dbReference type="SAM" id="Phobius"/>
    </source>
</evidence>
<accession>A0A9Q9EMY8</accession>
<dbReference type="PANTHER" id="PTHR38421">
    <property type="entry name" value="TRANSMEMBRANE PROTEIN USGS"/>
    <property type="match status" value="1"/>
</dbReference>